<evidence type="ECO:0000313" key="2">
    <source>
        <dbReference type="Proteomes" id="UP001501699"/>
    </source>
</evidence>
<reference evidence="2" key="1">
    <citation type="journal article" date="2019" name="Int. J. Syst. Evol. Microbiol.">
        <title>The Global Catalogue of Microorganisms (GCM) 10K type strain sequencing project: providing services to taxonomists for standard genome sequencing and annotation.</title>
        <authorList>
            <consortium name="The Broad Institute Genomics Platform"/>
            <consortium name="The Broad Institute Genome Sequencing Center for Infectious Disease"/>
            <person name="Wu L."/>
            <person name="Ma J."/>
        </authorList>
    </citation>
    <scope>NUCLEOTIDE SEQUENCE [LARGE SCALE GENOMIC DNA]</scope>
    <source>
        <strain evidence="2">JCM 17714</strain>
    </source>
</reference>
<accession>A0ABP8VAS9</accession>
<sequence length="51" mass="5521">MIAQAIQPLSLHSCNVMMEVSGLRRFGAAALDCAYVASGRTDGYWEDSSQI</sequence>
<name>A0ABP8VAS9_9HYPH</name>
<proteinExistence type="predicted"/>
<dbReference type="Proteomes" id="UP001501699">
    <property type="component" value="Unassembled WGS sequence"/>
</dbReference>
<dbReference type="Gene3D" id="3.40.190.80">
    <property type="match status" value="1"/>
</dbReference>
<dbReference type="SUPFAM" id="SSF56655">
    <property type="entry name" value="Carbohydrate phosphatase"/>
    <property type="match status" value="1"/>
</dbReference>
<organism evidence="1 2">
    <name type="scientific">Bartonella pachyuromydis</name>
    <dbReference type="NCBI Taxonomy" id="931097"/>
    <lineage>
        <taxon>Bacteria</taxon>
        <taxon>Pseudomonadati</taxon>
        <taxon>Pseudomonadota</taxon>
        <taxon>Alphaproteobacteria</taxon>
        <taxon>Hyphomicrobiales</taxon>
        <taxon>Bartonellaceae</taxon>
        <taxon>Bartonella</taxon>
    </lineage>
</organism>
<dbReference type="EMBL" id="BAABJA010000001">
    <property type="protein sequence ID" value="GAA4657431.1"/>
    <property type="molecule type" value="Genomic_DNA"/>
</dbReference>
<evidence type="ECO:0000313" key="1">
    <source>
        <dbReference type="EMBL" id="GAA4657431.1"/>
    </source>
</evidence>
<gene>
    <name evidence="1" type="ORF">GCM10023262_00340</name>
</gene>
<protein>
    <submittedName>
        <fullName evidence="1">Uncharacterized protein</fullName>
    </submittedName>
</protein>
<keyword evidence="2" id="KW-1185">Reference proteome</keyword>
<comment type="caution">
    <text evidence="1">The sequence shown here is derived from an EMBL/GenBank/DDBJ whole genome shotgun (WGS) entry which is preliminary data.</text>
</comment>